<organism evidence="4 5">
    <name type="scientific">Malassezia restricta (strain ATCC 96810 / NBRC 103918 / CBS 7877)</name>
    <name type="common">Seborrheic dermatitis infection agent</name>
    <dbReference type="NCBI Taxonomy" id="425264"/>
    <lineage>
        <taxon>Eukaryota</taxon>
        <taxon>Fungi</taxon>
        <taxon>Dikarya</taxon>
        <taxon>Basidiomycota</taxon>
        <taxon>Ustilaginomycotina</taxon>
        <taxon>Malasseziomycetes</taxon>
        <taxon>Malasseziales</taxon>
        <taxon>Malasseziaceae</taxon>
        <taxon>Malassezia</taxon>
    </lineage>
</organism>
<feature type="region of interest" description="Disordered" evidence="2">
    <location>
        <begin position="709"/>
        <end position="778"/>
    </location>
</feature>
<accession>A0A3G2S835</accession>
<dbReference type="PROSITE" id="PS50010">
    <property type="entry name" value="DH_2"/>
    <property type="match status" value="1"/>
</dbReference>
<dbReference type="GO" id="GO:0005634">
    <property type="term" value="C:nucleus"/>
    <property type="evidence" value="ECO:0007669"/>
    <property type="project" value="TreeGrafter"/>
</dbReference>
<feature type="compositionally biased region" description="Low complexity" evidence="2">
    <location>
        <begin position="761"/>
        <end position="772"/>
    </location>
</feature>
<dbReference type="Pfam" id="PF00621">
    <property type="entry name" value="RhoGEF"/>
    <property type="match status" value="1"/>
</dbReference>
<feature type="domain" description="DH" evidence="3">
    <location>
        <begin position="201"/>
        <end position="380"/>
    </location>
</feature>
<dbReference type="AlphaFoldDB" id="A0A3G2S835"/>
<dbReference type="GO" id="GO:0031106">
    <property type="term" value="P:septin ring organization"/>
    <property type="evidence" value="ECO:0007669"/>
    <property type="project" value="TreeGrafter"/>
</dbReference>
<reference evidence="4 5" key="1">
    <citation type="submission" date="2018-10" db="EMBL/GenBank/DDBJ databases">
        <title>Complete genome sequence of Malassezia restricta CBS 7877.</title>
        <authorList>
            <person name="Morand S.C."/>
            <person name="Bertignac M."/>
            <person name="Iltis A."/>
            <person name="Kolder I."/>
            <person name="Pirovano W."/>
            <person name="Jourdain R."/>
            <person name="Clavaud C."/>
        </authorList>
    </citation>
    <scope>NUCLEOTIDE SEQUENCE [LARGE SCALE GENOMIC DNA]</scope>
    <source>
        <strain evidence="4 5">CBS 7877</strain>
    </source>
</reference>
<dbReference type="Gene3D" id="2.30.29.30">
    <property type="entry name" value="Pleckstrin-homology domain (PH domain)/Phosphotyrosine-binding domain (PTB)"/>
    <property type="match status" value="1"/>
</dbReference>
<dbReference type="STRING" id="425264.A0A3G2S835"/>
<dbReference type="Pfam" id="PF06395">
    <property type="entry name" value="CDC24"/>
    <property type="match status" value="1"/>
</dbReference>
<feature type="compositionally biased region" description="Basic residues" evidence="2">
    <location>
        <begin position="451"/>
        <end position="461"/>
    </location>
</feature>
<dbReference type="SMART" id="SM00325">
    <property type="entry name" value="RhoGEF"/>
    <property type="match status" value="1"/>
</dbReference>
<dbReference type="EMBL" id="CP033151">
    <property type="protein sequence ID" value="AYO43482.1"/>
    <property type="molecule type" value="Genomic_DNA"/>
</dbReference>
<dbReference type="Gene3D" id="1.20.900.10">
    <property type="entry name" value="Dbl homology (DH) domain"/>
    <property type="match status" value="1"/>
</dbReference>
<dbReference type="GO" id="GO:0030010">
    <property type="term" value="P:establishment of cell polarity"/>
    <property type="evidence" value="ECO:0007669"/>
    <property type="project" value="TreeGrafter"/>
</dbReference>
<dbReference type="CDD" id="cd00014">
    <property type="entry name" value="CH_SF"/>
    <property type="match status" value="1"/>
</dbReference>
<dbReference type="InterPro" id="IPR033511">
    <property type="entry name" value="Cdc24/Scd1_PH_dom"/>
</dbReference>
<dbReference type="InterPro" id="IPR035899">
    <property type="entry name" value="DBL_dom_sf"/>
</dbReference>
<feature type="region of interest" description="Disordered" evidence="2">
    <location>
        <begin position="552"/>
        <end position="573"/>
    </location>
</feature>
<dbReference type="SUPFAM" id="SSF48065">
    <property type="entry name" value="DBL homology domain (DH-domain)"/>
    <property type="match status" value="1"/>
</dbReference>
<dbReference type="Proteomes" id="UP000269793">
    <property type="component" value="Chromosome IV"/>
</dbReference>
<dbReference type="SUPFAM" id="SSF54277">
    <property type="entry name" value="CAD &amp; PB1 domains"/>
    <property type="match status" value="1"/>
</dbReference>
<dbReference type="Gene3D" id="3.10.20.90">
    <property type="entry name" value="Phosphatidylinositol 3-kinase Catalytic Subunit, Chain A, domain 1"/>
    <property type="match status" value="1"/>
</dbReference>
<dbReference type="CDD" id="cd13246">
    <property type="entry name" value="PH_Scd1"/>
    <property type="match status" value="1"/>
</dbReference>
<dbReference type="Pfam" id="PF15411">
    <property type="entry name" value="PH_10"/>
    <property type="match status" value="1"/>
</dbReference>
<dbReference type="InterPro" id="IPR000219">
    <property type="entry name" value="DH_dom"/>
</dbReference>
<dbReference type="GO" id="GO:0043332">
    <property type="term" value="C:mating projection tip"/>
    <property type="evidence" value="ECO:0007669"/>
    <property type="project" value="TreeGrafter"/>
</dbReference>
<dbReference type="GO" id="GO:0035556">
    <property type="term" value="P:intracellular signal transduction"/>
    <property type="evidence" value="ECO:0007669"/>
    <property type="project" value="InterPro"/>
</dbReference>
<evidence type="ECO:0000313" key="4">
    <source>
        <dbReference type="EMBL" id="AYO43482.1"/>
    </source>
</evidence>
<dbReference type="InterPro" id="IPR001331">
    <property type="entry name" value="GDS_CDC24_CS"/>
</dbReference>
<dbReference type="VEuPathDB" id="FungiDB:DNF11_2532"/>
<dbReference type="SUPFAM" id="SSF50729">
    <property type="entry name" value="PH domain-like"/>
    <property type="match status" value="1"/>
</dbReference>
<dbReference type="CDD" id="cd05992">
    <property type="entry name" value="PB1"/>
    <property type="match status" value="1"/>
</dbReference>
<dbReference type="CDD" id="cd00160">
    <property type="entry name" value="RhoGEF"/>
    <property type="match status" value="1"/>
</dbReference>
<dbReference type="InterPro" id="IPR053026">
    <property type="entry name" value="CDC42_GEF"/>
</dbReference>
<dbReference type="OrthoDB" id="1594986at2759"/>
<evidence type="ECO:0000259" key="3">
    <source>
        <dbReference type="PROSITE" id="PS50010"/>
    </source>
</evidence>
<dbReference type="PANTHER" id="PTHR47339">
    <property type="entry name" value="CELL DIVISION CONTROL PROTEIN 24"/>
    <property type="match status" value="1"/>
</dbReference>
<gene>
    <name evidence="4" type="primary">scd1</name>
    <name evidence="4" type="ORF">DNF11_2532</name>
</gene>
<dbReference type="GO" id="GO:0005085">
    <property type="term" value="F:guanyl-nucleotide exchange factor activity"/>
    <property type="evidence" value="ECO:0007669"/>
    <property type="project" value="InterPro"/>
</dbReference>
<feature type="region of interest" description="Disordered" evidence="2">
    <location>
        <begin position="446"/>
        <end position="476"/>
    </location>
</feature>
<dbReference type="GO" id="GO:0005737">
    <property type="term" value="C:cytoplasm"/>
    <property type="evidence" value="ECO:0007669"/>
    <property type="project" value="TreeGrafter"/>
</dbReference>
<dbReference type="PROSITE" id="PS00741">
    <property type="entry name" value="DH_1"/>
    <property type="match status" value="1"/>
</dbReference>
<dbReference type="InterPro" id="IPR001849">
    <property type="entry name" value="PH_domain"/>
</dbReference>
<feature type="region of interest" description="Disordered" evidence="2">
    <location>
        <begin position="1"/>
        <end position="21"/>
    </location>
</feature>
<dbReference type="PANTHER" id="PTHR47339:SF1">
    <property type="entry name" value="CELL DIVISION CONTROL PROTEIN 24"/>
    <property type="match status" value="1"/>
</dbReference>
<feature type="compositionally biased region" description="Polar residues" evidence="2">
    <location>
        <begin position="751"/>
        <end position="760"/>
    </location>
</feature>
<keyword evidence="1" id="KW-0175">Coiled coil</keyword>
<feature type="compositionally biased region" description="Polar residues" evidence="2">
    <location>
        <begin position="734"/>
        <end position="743"/>
    </location>
</feature>
<protein>
    <submittedName>
        <fullName evidence="4">Rho guanine nucleotide exchange factor scd1</fullName>
    </submittedName>
</protein>
<evidence type="ECO:0000256" key="1">
    <source>
        <dbReference type="SAM" id="Coils"/>
    </source>
</evidence>
<dbReference type="InterPro" id="IPR011993">
    <property type="entry name" value="PH-like_dom_sf"/>
</dbReference>
<sequence>MHPMHGLADAPPGTSPATASSVPMMPPSPAMSYPRHASAPPSGLFQTCTQLAKRLGCVYGFEHELPRTWARPGTDAFDPVSDLWHFFRLGKPLCMLFNVYATYMRWPLISYTTELRLSNANMCKALVMRFILALKERLGWDPDDTFTVSQLYLNDTNGFVRVVRTVDRLVTLLEERGLVHLHTPHPYDTPEQFIRTAPPDQRELVSRELLESERKYVGDLEILQAYASALSQYDLVSQDTLHHIFGNLDQLVDAQRRFLICLEQNAQKPADKQLLSGIFRALEDDFSVYDLFCANYAHALHHINDERSALAALAQIPAAQSRYLEPTYELPTYLIKPVQRICKYPLLLEQLLKHTPELERADLIDALTIIRRITDRVNETRRAQENEQLVQNLESRVEDWKGHSLQTFGPLLLCDSFIVSKGDSEREFCVYLFEHILLCCKDTSHAMPSRTRSKSSTRLRPRGGSVSESSRRQERLSAPLQLKGRIFLSNMVGIQALGRQADAYILQVWWHGELDIESFCLKCKNEEQLRIWHSTLQRQLDEIRQRRETVAARQRSAMTPMTPHLPADVSSRAPCTASSLSIRTPSVSECDSPREMYVPDDVSPSPHKVWRQMSLGHPPHMSPCTLPMRSSSVSGQAHPEFLEKELEAMRIGRTPTRHRGLAAARGGPPPMRLDMTAMQRTASDSMAMRSFMSPLGTVTPADWHPTPVTLPNAPVSPKSEWNPYFGAAPEPSLRHTSISTAGSRRSGEPTAPTSASPRHNSGSGASATSGSAWLRSAPHSPALGAPSVMVHVRRGTEHIDVALPSAVRFGELHAHVHRYMRLDPHARMYHIDEDGDRVMLLDDDDLATAMDHVHRHPDPHLLLVIE</sequence>
<name>A0A3G2S835_MALR7</name>
<dbReference type="SMART" id="SM00233">
    <property type="entry name" value="PH"/>
    <property type="match status" value="1"/>
</dbReference>
<evidence type="ECO:0000313" key="5">
    <source>
        <dbReference type="Proteomes" id="UP000269793"/>
    </source>
</evidence>
<dbReference type="GO" id="GO:0000935">
    <property type="term" value="C:division septum"/>
    <property type="evidence" value="ECO:0007669"/>
    <property type="project" value="TreeGrafter"/>
</dbReference>
<proteinExistence type="predicted"/>
<dbReference type="InterPro" id="IPR010481">
    <property type="entry name" value="Cdc24/Scd1_N"/>
</dbReference>
<keyword evidence="5" id="KW-1185">Reference proteome</keyword>
<evidence type="ECO:0000256" key="2">
    <source>
        <dbReference type="SAM" id="MobiDB-lite"/>
    </source>
</evidence>
<feature type="coiled-coil region" evidence="1">
    <location>
        <begin position="376"/>
        <end position="403"/>
    </location>
</feature>